<comment type="caution">
    <text evidence="3">The sequence shown here is derived from an EMBL/GenBank/DDBJ whole genome shotgun (WGS) entry which is preliminary data.</text>
</comment>
<sequence>MTGRSSDVAVDSSNSEIELSPSNCAAANDPPQSLPDQRASFSLQSNTLSFRHTMSLQQEAPVERVDILSMKPMRRVFYEMERRRLERSLEGYRAEPGWGARFAAELVVVLVAFILLSNSIGRNVLAQLFPDKNNQAVFLVVPSVVTGLLIIVALIRISFRRRSAISTLAVTALLIGVVWIIWLYNPADKWPAASLKNIIMVSVIVASIEVLLLLIYVLTHFGYPCMLKRVHPDFLIKHWWRLQPVDEENAFGYSYQRYGLFSLNRNICNYHGDVDSKGRPHGFGVWTDDSRHGEILKGVWMSGYPMGPFVSREFSSGSVSVCRRILWASTRAEPGIDCKYIFPHRIDSCLYGLASVECSVSGYFFNHLPKVRELVTRTSSFEQAIDHFKREFEKTDEELVNGESFVGSKRDACRKDCPAAPPALRLRLLTSFGALERGSSQLATLKDETVATETGFLELLPPQPCCENSDMLWQGEGARDGKSGRVYSCGHASSITAAPSYLMPVRNAEALVYLHGYNCPISSAIKRLGQMLALGQFPLWIRPFVFSQGTGSALTYHAARDCLVDYAPDLADFVSQLRGAGFRRIHFLVHSMGARLFCDALPFMIQDSLVRIRASTHTTSISAMSTPAGTFSSDTAVQSLLRITGTCIFNRLTMHAGQEHVGMATFISSAFPARTREERATETSAVSDSVSPLPCHPIIDLEAAQDSKGDRMTLLNVILVNADYPLDKFRYTVLPSLLEYCERVTVYSDSRDGALMWSELFNREKALGKFVGTLSCVDEQSGHTYGEAYVDVMDTTHMDQNVHQLRHNFFNLNVQVVSDIAEIVQSCTPAAKRSTRLTKTGRGNVFTFLSPPSFVKNN</sequence>
<evidence type="ECO:0000256" key="1">
    <source>
        <dbReference type="SAM" id="MobiDB-lite"/>
    </source>
</evidence>
<feature type="region of interest" description="Disordered" evidence="1">
    <location>
        <begin position="1"/>
        <end position="38"/>
    </location>
</feature>
<dbReference type="AlphaFoldDB" id="A0A7J6LZS5"/>
<feature type="transmembrane region" description="Helical" evidence="2">
    <location>
        <begin position="197"/>
        <end position="219"/>
    </location>
</feature>
<feature type="transmembrane region" description="Helical" evidence="2">
    <location>
        <begin position="98"/>
        <end position="116"/>
    </location>
</feature>
<feature type="transmembrane region" description="Helical" evidence="2">
    <location>
        <begin position="164"/>
        <end position="185"/>
    </location>
</feature>
<feature type="compositionally biased region" description="Polar residues" evidence="1">
    <location>
        <begin position="11"/>
        <end position="38"/>
    </location>
</feature>
<dbReference type="OrthoDB" id="10251508at2759"/>
<dbReference type="Proteomes" id="UP000570595">
    <property type="component" value="Unassembled WGS sequence"/>
</dbReference>
<evidence type="ECO:0000313" key="3">
    <source>
        <dbReference type="EMBL" id="KAF4664779.1"/>
    </source>
</evidence>
<evidence type="ECO:0000313" key="4">
    <source>
        <dbReference type="Proteomes" id="UP000570595"/>
    </source>
</evidence>
<keyword evidence="2" id="KW-1133">Transmembrane helix</keyword>
<dbReference type="InterPro" id="IPR010297">
    <property type="entry name" value="DUF900_hydrolase"/>
</dbReference>
<dbReference type="EMBL" id="JABAHT010000109">
    <property type="protein sequence ID" value="KAF4664779.1"/>
    <property type="molecule type" value="Genomic_DNA"/>
</dbReference>
<dbReference type="PANTHER" id="PTHR36513">
    <property type="entry name" value="ABC TRANSMEMBRANE TYPE-1 DOMAIN-CONTAINING PROTEIN"/>
    <property type="match status" value="1"/>
</dbReference>
<reference evidence="3 4" key="1">
    <citation type="submission" date="2020-04" db="EMBL/GenBank/DDBJ databases">
        <title>Perkinsus olseni comparative genomics.</title>
        <authorList>
            <person name="Bogema D.R."/>
        </authorList>
    </citation>
    <scope>NUCLEOTIDE SEQUENCE [LARGE SCALE GENOMIC DNA]</scope>
    <source>
        <strain evidence="3">ATCC PRA-179</strain>
    </source>
</reference>
<gene>
    <name evidence="3" type="ORF">FOZ61_000488</name>
</gene>
<keyword evidence="2" id="KW-0812">Transmembrane</keyword>
<dbReference type="PANTHER" id="PTHR36513:SF1">
    <property type="entry name" value="TRANSMEMBRANE PROTEIN"/>
    <property type="match status" value="1"/>
</dbReference>
<dbReference type="Pfam" id="PF05990">
    <property type="entry name" value="DUF900"/>
    <property type="match status" value="1"/>
</dbReference>
<protein>
    <submittedName>
        <fullName evidence="3">Uncharacterized protein</fullName>
    </submittedName>
</protein>
<name>A0A7J6LZS5_PEROL</name>
<organism evidence="3 4">
    <name type="scientific">Perkinsus olseni</name>
    <name type="common">Perkinsus atlanticus</name>
    <dbReference type="NCBI Taxonomy" id="32597"/>
    <lineage>
        <taxon>Eukaryota</taxon>
        <taxon>Sar</taxon>
        <taxon>Alveolata</taxon>
        <taxon>Perkinsozoa</taxon>
        <taxon>Perkinsea</taxon>
        <taxon>Perkinsida</taxon>
        <taxon>Perkinsidae</taxon>
        <taxon>Perkinsus</taxon>
    </lineage>
</organism>
<evidence type="ECO:0000256" key="2">
    <source>
        <dbReference type="SAM" id="Phobius"/>
    </source>
</evidence>
<proteinExistence type="predicted"/>
<feature type="transmembrane region" description="Helical" evidence="2">
    <location>
        <begin position="136"/>
        <end position="157"/>
    </location>
</feature>
<accession>A0A7J6LZS5</accession>
<keyword evidence="2" id="KW-0472">Membrane</keyword>